<dbReference type="SUPFAM" id="SSF56672">
    <property type="entry name" value="DNA/RNA polymerases"/>
    <property type="match status" value="1"/>
</dbReference>
<dbReference type="Proteomes" id="UP001396334">
    <property type="component" value="Unassembled WGS sequence"/>
</dbReference>
<evidence type="ECO:0000259" key="1">
    <source>
        <dbReference type="Pfam" id="PF07727"/>
    </source>
</evidence>
<dbReference type="EMBL" id="JBBPBN010000001">
    <property type="protein sequence ID" value="KAK9046785.1"/>
    <property type="molecule type" value="Genomic_DNA"/>
</dbReference>
<dbReference type="InterPro" id="IPR013103">
    <property type="entry name" value="RVT_2"/>
</dbReference>
<comment type="caution">
    <text evidence="2">The sequence shown here is derived from an EMBL/GenBank/DDBJ whole genome shotgun (WGS) entry which is preliminary data.</text>
</comment>
<accession>A0ABR2UAP3</accession>
<gene>
    <name evidence="2" type="ORF">V6N11_052662</name>
</gene>
<sequence>MSHGLKSIDGNQKVCKLNRPLYGLKQSPRAWFKRFTKVILNSDYQQSLADHTLFTKVKSNNQRTILLVYVDDIILTGNDEGEIRKLKEILNREFETKDLGQAPVFLGNGGGQIKGGSCDQSTKVHN</sequence>
<evidence type="ECO:0000313" key="2">
    <source>
        <dbReference type="EMBL" id="KAK9046785.1"/>
    </source>
</evidence>
<evidence type="ECO:0000313" key="3">
    <source>
        <dbReference type="Proteomes" id="UP001396334"/>
    </source>
</evidence>
<name>A0ABR2UAP3_9ROSI</name>
<feature type="domain" description="Reverse transcriptase Ty1/copia-type" evidence="1">
    <location>
        <begin position="8"/>
        <end position="115"/>
    </location>
</feature>
<reference evidence="2 3" key="1">
    <citation type="journal article" date="2024" name="G3 (Bethesda)">
        <title>Genome assembly of Hibiscus sabdariffa L. provides insights into metabolisms of medicinal natural products.</title>
        <authorList>
            <person name="Kim T."/>
        </authorList>
    </citation>
    <scope>NUCLEOTIDE SEQUENCE [LARGE SCALE GENOMIC DNA]</scope>
    <source>
        <strain evidence="2">TK-2024</strain>
        <tissue evidence="2">Old leaves</tissue>
    </source>
</reference>
<protein>
    <recommendedName>
        <fullName evidence="1">Reverse transcriptase Ty1/copia-type domain-containing protein</fullName>
    </recommendedName>
</protein>
<dbReference type="Pfam" id="PF07727">
    <property type="entry name" value="RVT_2"/>
    <property type="match status" value="1"/>
</dbReference>
<proteinExistence type="predicted"/>
<keyword evidence="3" id="KW-1185">Reference proteome</keyword>
<dbReference type="InterPro" id="IPR043502">
    <property type="entry name" value="DNA/RNA_pol_sf"/>
</dbReference>
<organism evidence="2 3">
    <name type="scientific">Hibiscus sabdariffa</name>
    <name type="common">roselle</name>
    <dbReference type="NCBI Taxonomy" id="183260"/>
    <lineage>
        <taxon>Eukaryota</taxon>
        <taxon>Viridiplantae</taxon>
        <taxon>Streptophyta</taxon>
        <taxon>Embryophyta</taxon>
        <taxon>Tracheophyta</taxon>
        <taxon>Spermatophyta</taxon>
        <taxon>Magnoliopsida</taxon>
        <taxon>eudicotyledons</taxon>
        <taxon>Gunneridae</taxon>
        <taxon>Pentapetalae</taxon>
        <taxon>rosids</taxon>
        <taxon>malvids</taxon>
        <taxon>Malvales</taxon>
        <taxon>Malvaceae</taxon>
        <taxon>Malvoideae</taxon>
        <taxon>Hibiscus</taxon>
    </lineage>
</organism>